<name>A0ABY7U9K8_9CORY</name>
<sequence>MLIHAAFNITLSAALSSRGVNDKVRASDLVGCRYRLRQKRAHPDIPPTAHSLERAARQDVGRAAAWEKFPHKSDSRRVPFRRVDLGELPAADPWERELATLEAIAAGDTHIVGACLSSAEGAEHPWRVEIDLLLRTPEGTYIPVIVSNHRVARPHPEATTPGVPTHRLGLSQPLELNYKPRHHTVDGYRLGLAARALEALGVDSGRGAAIGQDRGTAFFTDTARYQPALQRALDAPLPTAPRRVKECDTCRFWPLCEKELRAADDLSLYLPGDRGDKLRDEGIDTVQALIDAHLSPHSELAAAWRAGVPLLKRPGAAVRVPRADVEVDIDMEAYLDEGAYLWGALDDAGRYHPFVTWEPLGGKAEAANFAEFWDWLMATRAQAHAAGQTFAAYCFAAGGENHWMRQSSARFEHLGPGQPSRTAVEEFIASDEWVDVFRYVRREFAGPRGIGLKVVAPEAGFTWAQGDFDGEESVRARRIAVRGDDAMRRALLQYNADDARATRAIREWMDRGAPGIRTLGTPEP</sequence>
<reference evidence="2 3" key="1">
    <citation type="submission" date="2020-10" db="EMBL/GenBank/DDBJ databases">
        <title>Complete genome sequence of Corynebacterium massiliense DSM 45435, type strain of Corynebacterium massiliense.</title>
        <authorList>
            <person name="Busche T."/>
            <person name="Kalinowski J."/>
            <person name="Ruckert C."/>
        </authorList>
    </citation>
    <scope>NUCLEOTIDE SEQUENCE [LARGE SCALE GENOMIC DNA]</scope>
    <source>
        <strain evidence="2 3">DSM 45435</strain>
    </source>
</reference>
<keyword evidence="3" id="KW-1185">Reference proteome</keyword>
<dbReference type="EMBL" id="CP063189">
    <property type="protein sequence ID" value="WCZ33383.1"/>
    <property type="molecule type" value="Genomic_DNA"/>
</dbReference>
<dbReference type="InterPro" id="IPR038720">
    <property type="entry name" value="YprB_RNase_H-like_dom"/>
</dbReference>
<accession>A0ABY7U9K8</accession>
<dbReference type="NCBIfam" id="TIGR03491">
    <property type="entry name" value="TM0106 family RecB-like putative nuclease"/>
    <property type="match status" value="1"/>
</dbReference>
<evidence type="ECO:0000313" key="3">
    <source>
        <dbReference type="Proteomes" id="UP001220064"/>
    </source>
</evidence>
<organism evidence="2 3">
    <name type="scientific">Corynebacterium massiliense DSM 45435</name>
    <dbReference type="NCBI Taxonomy" id="1121364"/>
    <lineage>
        <taxon>Bacteria</taxon>
        <taxon>Bacillati</taxon>
        <taxon>Actinomycetota</taxon>
        <taxon>Actinomycetes</taxon>
        <taxon>Mycobacteriales</taxon>
        <taxon>Corynebacteriaceae</taxon>
        <taxon>Corynebacterium</taxon>
    </lineage>
</organism>
<dbReference type="InterPro" id="IPR019993">
    <property type="entry name" value="RecB_nuclease_TM0106_put"/>
</dbReference>
<evidence type="ECO:0000259" key="1">
    <source>
        <dbReference type="Pfam" id="PF13482"/>
    </source>
</evidence>
<feature type="domain" description="YprB ribonuclease H-like" evidence="1">
    <location>
        <begin position="426"/>
        <end position="509"/>
    </location>
</feature>
<protein>
    <recommendedName>
        <fullName evidence="1">YprB ribonuclease H-like domain-containing protein</fullName>
    </recommendedName>
</protein>
<evidence type="ECO:0000313" key="2">
    <source>
        <dbReference type="EMBL" id="WCZ33383.1"/>
    </source>
</evidence>
<gene>
    <name evidence="2" type="ORF">CMASS_09860</name>
</gene>
<dbReference type="Proteomes" id="UP001220064">
    <property type="component" value="Chromosome"/>
</dbReference>
<dbReference type="Pfam" id="PF13482">
    <property type="entry name" value="RNase_H_2"/>
    <property type="match status" value="1"/>
</dbReference>
<proteinExistence type="predicted"/>